<evidence type="ECO:0000259" key="4">
    <source>
        <dbReference type="PROSITE" id="PS50949"/>
    </source>
</evidence>
<keyword evidence="6" id="KW-1185">Reference proteome</keyword>
<dbReference type="AlphaFoldDB" id="A0A1E5KWW8"/>
<dbReference type="InterPro" id="IPR050679">
    <property type="entry name" value="Bact_HTH_transcr_reg"/>
</dbReference>
<dbReference type="EMBL" id="MIEK01000023">
    <property type="protein sequence ID" value="OEH82361.1"/>
    <property type="molecule type" value="Genomic_DNA"/>
</dbReference>
<dbReference type="OrthoDB" id="457376at2"/>
<dbReference type="Proteomes" id="UP000095256">
    <property type="component" value="Unassembled WGS sequence"/>
</dbReference>
<dbReference type="Gene3D" id="3.40.1410.10">
    <property type="entry name" value="Chorismate lyase-like"/>
    <property type="match status" value="1"/>
</dbReference>
<dbReference type="Pfam" id="PF07702">
    <property type="entry name" value="UTRA"/>
    <property type="match status" value="1"/>
</dbReference>
<dbReference type="RefSeq" id="WP_069698636.1">
    <property type="nucleotide sequence ID" value="NZ_JAGGMA010000001.1"/>
</dbReference>
<dbReference type="GO" id="GO:0003700">
    <property type="term" value="F:DNA-binding transcription factor activity"/>
    <property type="evidence" value="ECO:0007669"/>
    <property type="project" value="InterPro"/>
</dbReference>
<organism evidence="5 6">
    <name type="scientific">Enterococcus rivorum</name>
    <dbReference type="NCBI Taxonomy" id="762845"/>
    <lineage>
        <taxon>Bacteria</taxon>
        <taxon>Bacillati</taxon>
        <taxon>Bacillota</taxon>
        <taxon>Bacilli</taxon>
        <taxon>Lactobacillales</taxon>
        <taxon>Enterococcaceae</taxon>
        <taxon>Enterococcus</taxon>
    </lineage>
</organism>
<dbReference type="InterPro" id="IPR000524">
    <property type="entry name" value="Tscrpt_reg_HTH_GntR"/>
</dbReference>
<evidence type="ECO:0000313" key="5">
    <source>
        <dbReference type="EMBL" id="OEH82361.1"/>
    </source>
</evidence>
<name>A0A1E5KWW8_9ENTE</name>
<comment type="caution">
    <text evidence="5">The sequence shown here is derived from an EMBL/GenBank/DDBJ whole genome shotgun (WGS) entry which is preliminary data.</text>
</comment>
<dbReference type="PROSITE" id="PS50949">
    <property type="entry name" value="HTH_GNTR"/>
    <property type="match status" value="1"/>
</dbReference>
<reference evidence="5 6" key="1">
    <citation type="submission" date="2016-09" db="EMBL/GenBank/DDBJ databases">
        <authorList>
            <person name="Capua I."/>
            <person name="De Benedictis P."/>
            <person name="Joannis T."/>
            <person name="Lombin L.H."/>
            <person name="Cattoli G."/>
        </authorList>
    </citation>
    <scope>NUCLEOTIDE SEQUENCE [LARGE SCALE GENOMIC DNA]</scope>
    <source>
        <strain evidence="5 6">LMG 25899</strain>
    </source>
</reference>
<dbReference type="GO" id="GO:0045892">
    <property type="term" value="P:negative regulation of DNA-templated transcription"/>
    <property type="evidence" value="ECO:0007669"/>
    <property type="project" value="TreeGrafter"/>
</dbReference>
<dbReference type="InterPro" id="IPR036388">
    <property type="entry name" value="WH-like_DNA-bd_sf"/>
</dbReference>
<dbReference type="InterPro" id="IPR028978">
    <property type="entry name" value="Chorismate_lyase_/UTRA_dom_sf"/>
</dbReference>
<dbReference type="SUPFAM" id="SSF64288">
    <property type="entry name" value="Chorismate lyase-like"/>
    <property type="match status" value="1"/>
</dbReference>
<dbReference type="SMART" id="SM00345">
    <property type="entry name" value="HTH_GNTR"/>
    <property type="match status" value="1"/>
</dbReference>
<keyword evidence="3" id="KW-0804">Transcription</keyword>
<accession>A0A1E5KWW8</accession>
<evidence type="ECO:0000256" key="3">
    <source>
        <dbReference type="ARBA" id="ARBA00023163"/>
    </source>
</evidence>
<dbReference type="FunFam" id="1.10.10.10:FF:000079">
    <property type="entry name" value="GntR family transcriptional regulator"/>
    <property type="match status" value="1"/>
</dbReference>
<dbReference type="PRINTS" id="PR00035">
    <property type="entry name" value="HTHGNTR"/>
</dbReference>
<dbReference type="InterPro" id="IPR036390">
    <property type="entry name" value="WH_DNA-bd_sf"/>
</dbReference>
<protein>
    <submittedName>
        <fullName evidence="5">GntR family transcriptional regulator</fullName>
    </submittedName>
</protein>
<dbReference type="PANTHER" id="PTHR44846">
    <property type="entry name" value="MANNOSYL-D-GLYCERATE TRANSPORT/METABOLISM SYSTEM REPRESSOR MNGR-RELATED"/>
    <property type="match status" value="1"/>
</dbReference>
<evidence type="ECO:0000256" key="2">
    <source>
        <dbReference type="ARBA" id="ARBA00023125"/>
    </source>
</evidence>
<dbReference type="STRING" id="762845.BCR26_02720"/>
<gene>
    <name evidence="5" type="ORF">BCR26_02720</name>
</gene>
<keyword evidence="2" id="KW-0238">DNA-binding</keyword>
<proteinExistence type="predicted"/>
<evidence type="ECO:0000313" key="6">
    <source>
        <dbReference type="Proteomes" id="UP000095256"/>
    </source>
</evidence>
<dbReference type="InterPro" id="IPR011663">
    <property type="entry name" value="UTRA"/>
</dbReference>
<dbReference type="Gene3D" id="1.10.10.10">
    <property type="entry name" value="Winged helix-like DNA-binding domain superfamily/Winged helix DNA-binding domain"/>
    <property type="match status" value="1"/>
</dbReference>
<sequence>MKNRLIKSPGATPLYNQIADDLRFKIVANEWSTGEKIPPELELCMLYNVSRITVRKAIDELVREGYLYRQRAKGTFVLSLDDTNEKQHYTMVRSFTKEMEELGKKAETLSATVKLIEASKRVSKQLNIPEGSEVLQLRRIRGTVGHPFAYFITHIPYIEKFSLDNEDYYGSFYDYLRSFGIVVSESKEYVEATIATEELQKILKVPEYTPILKRVRMTFQSERNFHEFSECYYIGNQYRYYVEMNG</sequence>
<dbReference type="SUPFAM" id="SSF46785">
    <property type="entry name" value="Winged helix' DNA-binding domain"/>
    <property type="match status" value="1"/>
</dbReference>
<dbReference type="CDD" id="cd07377">
    <property type="entry name" value="WHTH_GntR"/>
    <property type="match status" value="1"/>
</dbReference>
<dbReference type="Pfam" id="PF00392">
    <property type="entry name" value="GntR"/>
    <property type="match status" value="1"/>
</dbReference>
<feature type="domain" description="HTH gntR-type" evidence="4">
    <location>
        <begin position="12"/>
        <end position="80"/>
    </location>
</feature>
<dbReference type="PANTHER" id="PTHR44846:SF17">
    <property type="entry name" value="GNTR-FAMILY TRANSCRIPTIONAL REGULATOR"/>
    <property type="match status" value="1"/>
</dbReference>
<dbReference type="GO" id="GO:0003677">
    <property type="term" value="F:DNA binding"/>
    <property type="evidence" value="ECO:0007669"/>
    <property type="project" value="UniProtKB-KW"/>
</dbReference>
<keyword evidence="1" id="KW-0805">Transcription regulation</keyword>
<dbReference type="SMART" id="SM00866">
    <property type="entry name" value="UTRA"/>
    <property type="match status" value="1"/>
</dbReference>
<evidence type="ECO:0000256" key="1">
    <source>
        <dbReference type="ARBA" id="ARBA00023015"/>
    </source>
</evidence>